<evidence type="ECO:0000313" key="2">
    <source>
        <dbReference type="EMBL" id="SNY04716.1"/>
    </source>
</evidence>
<keyword evidence="3" id="KW-1185">Reference proteome</keyword>
<proteinExistence type="predicted"/>
<evidence type="ECO:0008006" key="4">
    <source>
        <dbReference type="Google" id="ProtNLM"/>
    </source>
</evidence>
<dbReference type="AlphaFoldDB" id="A0A285F2X0"/>
<protein>
    <recommendedName>
        <fullName evidence="4">Excreted virulence factor EspC, type VII ESX diderm</fullName>
    </recommendedName>
</protein>
<sequence length="105" mass="11073">MDGAGFHVEIEVLEAASAGIRQSVADQRDSALEDLDRAAGAYGHAGLHRAMESFCDRWNEGLDILVEDAEAIGKILDEAAKAYRSADAASAGRLTTDPGRGVVDD</sequence>
<dbReference type="EMBL" id="OBDY01000001">
    <property type="protein sequence ID" value="SNY04716.1"/>
    <property type="molecule type" value="Genomic_DNA"/>
</dbReference>
<reference evidence="2 3" key="1">
    <citation type="submission" date="2017-09" db="EMBL/GenBank/DDBJ databases">
        <authorList>
            <person name="Ehlers B."/>
            <person name="Leendertz F.H."/>
        </authorList>
    </citation>
    <scope>NUCLEOTIDE SEQUENCE [LARGE SCALE GENOMIC DNA]</scope>
    <source>
        <strain evidence="2 3">CGMCC 4.6857</strain>
    </source>
</reference>
<dbReference type="OrthoDB" id="3262422at2"/>
<evidence type="ECO:0000256" key="1">
    <source>
        <dbReference type="SAM" id="MobiDB-lite"/>
    </source>
</evidence>
<dbReference type="Proteomes" id="UP000219612">
    <property type="component" value="Unassembled WGS sequence"/>
</dbReference>
<organism evidence="2 3">
    <name type="scientific">Paractinoplanes atraurantiacus</name>
    <dbReference type="NCBI Taxonomy" id="1036182"/>
    <lineage>
        <taxon>Bacteria</taxon>
        <taxon>Bacillati</taxon>
        <taxon>Actinomycetota</taxon>
        <taxon>Actinomycetes</taxon>
        <taxon>Micromonosporales</taxon>
        <taxon>Micromonosporaceae</taxon>
        <taxon>Paractinoplanes</taxon>
    </lineage>
</organism>
<name>A0A285F2X0_9ACTN</name>
<feature type="region of interest" description="Disordered" evidence="1">
    <location>
        <begin position="86"/>
        <end position="105"/>
    </location>
</feature>
<accession>A0A285F2X0</accession>
<evidence type="ECO:0000313" key="3">
    <source>
        <dbReference type="Proteomes" id="UP000219612"/>
    </source>
</evidence>
<gene>
    <name evidence="2" type="ORF">SAMN05421748_101300</name>
</gene>